<feature type="compositionally biased region" description="Basic and acidic residues" evidence="1">
    <location>
        <begin position="48"/>
        <end position="57"/>
    </location>
</feature>
<evidence type="ECO:0000313" key="2">
    <source>
        <dbReference type="EMBL" id="GIJ35605.1"/>
    </source>
</evidence>
<organism evidence="2 3">
    <name type="scientific">Micromonospora sediminimaris</name>
    <dbReference type="NCBI Taxonomy" id="547162"/>
    <lineage>
        <taxon>Bacteria</taxon>
        <taxon>Bacillati</taxon>
        <taxon>Actinomycetota</taxon>
        <taxon>Actinomycetes</taxon>
        <taxon>Micromonosporales</taxon>
        <taxon>Micromonosporaceae</taxon>
        <taxon>Micromonospora</taxon>
    </lineage>
</organism>
<evidence type="ECO:0000313" key="3">
    <source>
        <dbReference type="Proteomes" id="UP000607311"/>
    </source>
</evidence>
<accession>A0A9W5UVY9</accession>
<reference evidence="2" key="1">
    <citation type="submission" date="2021-01" db="EMBL/GenBank/DDBJ databases">
        <title>Whole genome shotgun sequence of Verrucosispora sediminis NBRC 107745.</title>
        <authorList>
            <person name="Komaki H."/>
            <person name="Tamura T."/>
        </authorList>
    </citation>
    <scope>NUCLEOTIDE SEQUENCE</scope>
    <source>
        <strain evidence="2">NBRC 107745</strain>
    </source>
</reference>
<keyword evidence="3" id="KW-1185">Reference proteome</keyword>
<proteinExistence type="predicted"/>
<feature type="region of interest" description="Disordered" evidence="1">
    <location>
        <begin position="1"/>
        <end position="57"/>
    </location>
</feature>
<sequence>MPQIGGTASAEGEHQNPLRVDTLGHPGGDRLDEGPGLTRARPAHHEHRTGSVRDDLRLPRIDLPRRGLTLFGLTGRGVTRRGLT</sequence>
<protein>
    <submittedName>
        <fullName evidence="2">Uncharacterized protein</fullName>
    </submittedName>
</protein>
<name>A0A9W5UVY9_9ACTN</name>
<evidence type="ECO:0000256" key="1">
    <source>
        <dbReference type="SAM" id="MobiDB-lite"/>
    </source>
</evidence>
<comment type="caution">
    <text evidence="2">The sequence shown here is derived from an EMBL/GenBank/DDBJ whole genome shotgun (WGS) entry which is preliminary data.</text>
</comment>
<gene>
    <name evidence="2" type="ORF">Vse01_47530</name>
</gene>
<dbReference type="EMBL" id="BOPD01000033">
    <property type="protein sequence ID" value="GIJ35605.1"/>
    <property type="molecule type" value="Genomic_DNA"/>
</dbReference>
<dbReference type="AlphaFoldDB" id="A0A9W5UVY9"/>
<dbReference type="Proteomes" id="UP000607311">
    <property type="component" value="Unassembled WGS sequence"/>
</dbReference>